<evidence type="ECO:0000313" key="8">
    <source>
        <dbReference type="Proteomes" id="UP000621307"/>
    </source>
</evidence>
<dbReference type="PANTHER" id="PTHR45527:SF14">
    <property type="entry name" value="PLIPASTATIN SYNTHASE SUBUNIT B"/>
    <property type="match status" value="1"/>
</dbReference>
<dbReference type="InterPro" id="IPR000873">
    <property type="entry name" value="AMP-dep_synth/lig_dom"/>
</dbReference>
<dbReference type="EMBL" id="JACJQL010000040">
    <property type="protein sequence ID" value="MBD2253936.1"/>
    <property type="molecule type" value="Genomic_DNA"/>
</dbReference>
<dbReference type="SUPFAM" id="SSF52777">
    <property type="entry name" value="CoA-dependent acyltransferases"/>
    <property type="match status" value="8"/>
</dbReference>
<dbReference type="PROSITE" id="PS00012">
    <property type="entry name" value="PHOSPHOPANTETHEINE"/>
    <property type="match status" value="3"/>
</dbReference>
<dbReference type="Gene3D" id="3.30.559.30">
    <property type="entry name" value="Nonribosomal peptide synthetase, condensation domain"/>
    <property type="match status" value="4"/>
</dbReference>
<dbReference type="InterPro" id="IPR001242">
    <property type="entry name" value="Condensation_dom"/>
</dbReference>
<dbReference type="InterPro" id="IPR020806">
    <property type="entry name" value="PKS_PP-bd"/>
</dbReference>
<evidence type="ECO:0000313" key="7">
    <source>
        <dbReference type="EMBL" id="MBD2253936.1"/>
    </source>
</evidence>
<comment type="cofactor">
    <cofactor evidence="1">
        <name>pantetheine 4'-phosphate</name>
        <dbReference type="ChEBI" id="CHEBI:47942"/>
    </cofactor>
</comment>
<dbReference type="NCBIfam" id="NF003417">
    <property type="entry name" value="PRK04813.1"/>
    <property type="match status" value="2"/>
</dbReference>
<dbReference type="CDD" id="cd19543">
    <property type="entry name" value="DCL_NRPS"/>
    <property type="match status" value="1"/>
</dbReference>
<feature type="domain" description="Carrier" evidence="6">
    <location>
        <begin position="2132"/>
        <end position="2206"/>
    </location>
</feature>
<dbReference type="InterPro" id="IPR041464">
    <property type="entry name" value="TubC_N"/>
</dbReference>
<dbReference type="Pfam" id="PF18563">
    <property type="entry name" value="TubC_N"/>
    <property type="match status" value="1"/>
</dbReference>
<dbReference type="SMART" id="SM00823">
    <property type="entry name" value="PKS_PP"/>
    <property type="match status" value="3"/>
</dbReference>
<dbReference type="Gene3D" id="3.30.559.10">
    <property type="entry name" value="Chloramphenicol acetyltransferase-like domain"/>
    <property type="match status" value="4"/>
</dbReference>
<dbReference type="InterPro" id="IPR023213">
    <property type="entry name" value="CAT-like_dom_sf"/>
</dbReference>
<evidence type="ECO:0000256" key="3">
    <source>
        <dbReference type="ARBA" id="ARBA00022553"/>
    </source>
</evidence>
<accession>A0ABR8BJ97</accession>
<dbReference type="InterPro" id="IPR001031">
    <property type="entry name" value="Thioesterase"/>
</dbReference>
<dbReference type="CDD" id="cd17651">
    <property type="entry name" value="A_NRPS_VisG_like"/>
    <property type="match status" value="1"/>
</dbReference>
<evidence type="ECO:0000256" key="2">
    <source>
        <dbReference type="ARBA" id="ARBA00022450"/>
    </source>
</evidence>
<dbReference type="Gene3D" id="1.10.10.1830">
    <property type="entry name" value="Non-ribosomal peptide synthase, adenylation domain"/>
    <property type="match status" value="1"/>
</dbReference>
<feature type="domain" description="Carrier" evidence="6">
    <location>
        <begin position="1060"/>
        <end position="1135"/>
    </location>
</feature>
<dbReference type="Pfam" id="PF13193">
    <property type="entry name" value="AMP-binding_C"/>
    <property type="match status" value="2"/>
</dbReference>
<dbReference type="InterPro" id="IPR010060">
    <property type="entry name" value="NRPS_synth"/>
</dbReference>
<dbReference type="Gene3D" id="2.30.38.10">
    <property type="entry name" value="Luciferase, Domain 3"/>
    <property type="match status" value="2"/>
</dbReference>
<gene>
    <name evidence="7" type="ORF">H6G14_21925</name>
</gene>
<dbReference type="NCBIfam" id="TIGR01733">
    <property type="entry name" value="AA-adenyl-dom"/>
    <property type="match status" value="2"/>
</dbReference>
<keyword evidence="3" id="KW-0597">Phosphoprotein</keyword>
<dbReference type="Gene3D" id="3.40.50.1820">
    <property type="entry name" value="alpha/beta hydrolase"/>
    <property type="match status" value="1"/>
</dbReference>
<dbReference type="NCBIfam" id="TIGR01720">
    <property type="entry name" value="NRPS-para261"/>
    <property type="match status" value="1"/>
</dbReference>
<dbReference type="SUPFAM" id="SSF56801">
    <property type="entry name" value="Acetyl-CoA synthetase-like"/>
    <property type="match status" value="2"/>
</dbReference>
<proteinExistence type="predicted"/>
<dbReference type="Pfam" id="PF00975">
    <property type="entry name" value="Thioesterase"/>
    <property type="match status" value="1"/>
</dbReference>
<dbReference type="Gene3D" id="1.10.1200.10">
    <property type="entry name" value="ACP-like"/>
    <property type="match status" value="3"/>
</dbReference>
<dbReference type="InterPro" id="IPR045851">
    <property type="entry name" value="AMP-bd_C_sf"/>
</dbReference>
<dbReference type="InterPro" id="IPR044894">
    <property type="entry name" value="TubC_N_sf"/>
</dbReference>
<dbReference type="InterPro" id="IPR025110">
    <property type="entry name" value="AMP-bd_C"/>
</dbReference>
<dbReference type="CDD" id="cd19531">
    <property type="entry name" value="LCL_NRPS-like"/>
    <property type="match status" value="2"/>
</dbReference>
<dbReference type="InterPro" id="IPR010071">
    <property type="entry name" value="AA_adenyl_dom"/>
</dbReference>
<dbReference type="InterPro" id="IPR006162">
    <property type="entry name" value="Ppantetheine_attach_site"/>
</dbReference>
<organism evidence="7 8">
    <name type="scientific">Nostoc parmelioides FACHB-3921</name>
    <dbReference type="NCBI Taxonomy" id="2692909"/>
    <lineage>
        <taxon>Bacteria</taxon>
        <taxon>Bacillati</taxon>
        <taxon>Cyanobacteriota</taxon>
        <taxon>Cyanophyceae</taxon>
        <taxon>Nostocales</taxon>
        <taxon>Nostocaceae</taxon>
        <taxon>Nostoc</taxon>
    </lineage>
</organism>
<dbReference type="InterPro" id="IPR029058">
    <property type="entry name" value="AB_hydrolase_fold"/>
</dbReference>
<dbReference type="Proteomes" id="UP000621307">
    <property type="component" value="Unassembled WGS sequence"/>
</dbReference>
<keyword evidence="2" id="KW-0596">Phosphopantetheine</keyword>
<dbReference type="CDD" id="cd19534">
    <property type="entry name" value="E_NRPS"/>
    <property type="match status" value="1"/>
</dbReference>
<comment type="caution">
    <text evidence="7">The sequence shown here is derived from an EMBL/GenBank/DDBJ whole genome shotgun (WGS) entry which is preliminary data.</text>
</comment>
<dbReference type="Pfam" id="PF00668">
    <property type="entry name" value="Condensation"/>
    <property type="match status" value="4"/>
</dbReference>
<dbReference type="Pfam" id="PF00550">
    <property type="entry name" value="PP-binding"/>
    <property type="match status" value="3"/>
</dbReference>
<dbReference type="PANTHER" id="PTHR45527">
    <property type="entry name" value="NONRIBOSOMAL PEPTIDE SYNTHETASE"/>
    <property type="match status" value="1"/>
</dbReference>
<dbReference type="SUPFAM" id="SSF47336">
    <property type="entry name" value="ACP-like"/>
    <property type="match status" value="3"/>
</dbReference>
<dbReference type="Gene3D" id="3.30.300.30">
    <property type="match status" value="2"/>
</dbReference>
<name>A0ABR8BJ97_9NOSO</name>
<dbReference type="SMART" id="SM01294">
    <property type="entry name" value="PKS_PP_betabranch"/>
    <property type="match status" value="1"/>
</dbReference>
<dbReference type="PROSITE" id="PS50075">
    <property type="entry name" value="CARRIER"/>
    <property type="match status" value="3"/>
</dbReference>
<dbReference type="Gene3D" id="3.40.50.980">
    <property type="match status" value="4"/>
</dbReference>
<protein>
    <submittedName>
        <fullName evidence="7">Amino acid adenylation domain-containing protein</fullName>
    </submittedName>
</protein>
<dbReference type="Pfam" id="PF00501">
    <property type="entry name" value="AMP-binding"/>
    <property type="match status" value="2"/>
</dbReference>
<keyword evidence="8" id="KW-1185">Reference proteome</keyword>
<dbReference type="SUPFAM" id="SSF53474">
    <property type="entry name" value="alpha/beta-Hydrolases"/>
    <property type="match status" value="1"/>
</dbReference>
<evidence type="ECO:0000256" key="5">
    <source>
        <dbReference type="ARBA" id="ARBA00023194"/>
    </source>
</evidence>
<dbReference type="InterPro" id="IPR009081">
    <property type="entry name" value="PP-bd_ACP"/>
</dbReference>
<dbReference type="InterPro" id="IPR020845">
    <property type="entry name" value="AMP-binding_CS"/>
</dbReference>
<dbReference type="PROSITE" id="PS00455">
    <property type="entry name" value="AMP_BINDING"/>
    <property type="match status" value="2"/>
</dbReference>
<sequence>MNIEKLVFDLNKQGVKLWVEGEQLRANAPKGVLTIETRDLLAKNKAEIISLLHDKTTNTNKDLSLIKTERPQHLPLSFAQEQLWLLNQLEPNNPFYNEQIAVKLHGQLNIVALEQSLNIVVARHEVLRTNFPTINEQPVQVIADSLTLSVPIVDLTHLPVNEREIACQKLASQEANHPFGLVNSPLIRASVIKLTEVEHALLITIHHIIFDGWSMGVLMGELATIYSALCNSSSPNLPELPIQYADFAIWQRQFLQTGVLQTQLDYWKQQLKNAPNLIELPTDRPRPAIQTYRGAIHYVQLSNELSQALTQFSRQEGATLFMTLFTAYATLLYRYTGQDDIVVGTPLANRDRLELEGLIGFFVNTLVLRTDLSGNPSFQELLSRVRRVTLQAYTHPDLPFEELVKALQPQRDLSHTPLFQVMFVLENAPTSEAELTGLTLSPLGTQRTTAKFDLTLFIKNTSSGLLAIWQYNTDLFDSSTIERIGSHFVTLLAGVVANPQQQISQLPLLTQVEQQQLLVEWNNTQVNYPPHQSIPQLFEEQVQRTPDAVAVEFGNQQLTYSQLNSRANQLANYLKSLGVKPDVLVGLCVERSLEMVMGLLGILKAGGAYLPLDPEYPTERLSFMLEDAQVSVLLTQQLLLDRLPSYEKAGEQGEKSPTTYQAQLVCLDTDWQLISHSSQENPITDVQADNLGYVIYTSGSTGKPKGVAMNQLSLCNLILWQRQNTTISHGAKTLQFAPISFDVSFQEIFSTWCSGGTLLLITEELRRDALALLGLIQEKAVARLFLPFVALQQLAEVAVDSGLVNSHLREIITAGEQLQITPAIAQWFSQLNHCTLHNNYGPSETHVATNFTLDNSVETWPLLPPIGKPITNTKIYILDNYLQPVPIGVPGELYIGGVSLARGYLKRPELTQEKFIPNPFEQGQGSRLYKTGDLARYLPDGNIEYLGRIDNQVKIRGFRIELGEIEAALSQYRDVQAACIIPREDTPGDKRLVAYVVAHQDSPTTMSELRQFLKAKLPDYMVPSAFVMLDALPLTPSGKVDRRALPAPDLDNEITDKYVAPRNPTEELLAQIWAQVLKVEKVGIHDNFFDLGGHSLLATQLISRIRNVFKVELPLRELFASAKISELARSLEQLQQHDLELSAQPIVPRTKNTDLPLSYAQQRLWFLDQFEPNSPSYNIPVALRLAGTLNQAALLQSLQEIIHRHEALRTNFVTVDEKATQVIRGLGTGDWGLGVISVVDLQHLPTTEQERVLQDLAQQQGQISFNLANEPLIRVTLVVLSETEHALFVCMHHIVSDGWSMGVFVQELAALYDAYSQDRQSPLTPLAIQYADFAIWQRDWLQGDVLQKQLSYWQQQLANAPTLLSLPTDRPRPSVQTFSGAYQEFALSVELTRKLVKLSQEQGCTLFMTLLAAYDTLLYRYTGQSDILVGSPIANRDRLEVEGLIGFFVNSLVMRTNLAGNPSFYELMGRVRDMAMDAYAHQDLPFEMLVEALQPERDLSHTPLFQVMFVLQNTPMSPIELTGLTVIPLVIKGSTAKFDLTLSMQNTDTGLVGAWEYNTDLFDASTIERMAGHFVTLLEGIVTNPQQQISQLPLLTAVEQQQLLVEWNATQVDYPLNKFIHHLFEEQVQRTPDAVAVVYENQQLTYQQLNHRANQLANYLHALGVKPDVLVGLCVERSLEMIVGLLGILKAGGAYLPLDPDYPQERLSFMLEDAQVPVLLTQQQLLENLPQHQAKVVCLDTDWQVISQSSGDNARAGVQASNLAYVIYTSGSTGRPKGVMISHGAIANHCCIIQQAYALEKSDRVLQFASINFDASLEQIFPTLIAGATLVLRGSDVWTPTKFQKIISDFGLTVVNLPTAYWQQLTQEWVKTQALDSNSQLRLVLVGGDAILPEYVAKWQRSPMFCVRLVNAYGPTETTITATLFEIPPQWSKDGNLRKMPIGRPLPNRTVYILDRYLQPVPLGVPGELYIGGMCLAKGYLNRPELTQERFISNPFGYGRLYKTGDLVRYLPDGNIEYLDRIDNQVKIRGFRIELGEIEAVLNTHPEIQQAVVIVREDIPGNKRLVAYVVTSDESLSNNQLRQFLKQQLPEYMIPSGFVTLDKLPLTPNGKIDRKALPTPDGEINRENEYVAPRTLIEQTLTNIWQQLLLKEKVSIHDNFFEIGGDSILSIQVVSRAKNAGIQITPKQIFQNQTIAGLAQVANTTVNVESKQGVVTGVAPLTPIQHWFFEQNKQDSHHYNQSVLLQVPNHLQSELVTIAVQKLLEHHDALRLKFTSVADEYKQINQGLDDSVPFTVVDLSSIPKDEQAQALEKIAAKYQASLNLSTGAIMQAVMFNLGDDSDARLLIIVHHLAVDGVSWRILLSDLEAIYQQLITPKPVELSAKTTAFIDWAEKLNDYAQSATIKDELDYWLNQPWSEITPLPLDCADIPQENTVGSSDCVSVTLSHQETQTLLLSVNEAYNTQINDILLSALAISIAEWAGNLAVIIDLEGHGREELFTDVDLSRTVGWFTSLFPVLLQLPAFNQTGEIIKSIKEQLRAIPHRGIGYGILRYLCQDRTVQEKIQTIPSPEISFNYLGQFDQVQSETGWKFAPEPTGDMQSLKQTRDHLLDINALVIDGQLRIEWTYNSYAHSCSTVEKLAQSYLQAIASIIEHCQLAENRGFTPSDFPDAQLNQLQVDELLTQFLTKNIESIYPLSPSQQGMLFETLAASESGIHLEQSILNLQIAEFDLLAFAKAWQSVVNRHSILRTAFTWENQNEPLQVVLKEVEISLEQQDWRGISVSQQQAQLDIYLSADRLRGFDMSKPPLMRFALFQVSTNTYQFVWTSHHILTDGWCVPLIFKEVFAFYEAFSKGQDLSLEPSHPYRNYIAWLKQQDLSQAENFWRNKLQGFKSPTPLGIEAEPMTFSDGEERYGEQKARLSASATAALQSLVRQHHLSLNILLQGVWGLLLSRYSGLEDVVFGATFSGRPPELVGSESMLGLFINTLPMRLLVPSQASLWSWLKDIQEQNFTQRDYEYCSQGQIHEWSEVPGSLPLYESLLVFQNYPVDSSAIQSANYENNQSQDRSIGAQTKYALTILVSPTSQLEFRIIYQRSRYDHPAINLILEHFQALLNSIVDLPEQSLATLIDRISSEQIPQVRGLPKLIHKEQRKAFNAPRNLWEFQLVQIWEDILGIHPVSVQDNFFELGGHSLLAVRLVSRIQKHFQINLPLSILFQYPTIEQLSSFLDSPTDTLSWSALVPIRIKGNLSPLFCVHPGGGNVLCYHHLAYYLHPERPFYGLQCVGLNPQNQPHTSIEQMATHYIKELQTVQPHGPYFLSGWSFGGLVAFEMAQQLSRQGEQIALLALIDTTPPALSYQGEIDYAFLLVELFKDRLEICLEELRQLAPEEQVIYVVEQAKQKNIYIETFDFDQAPHLLKILQINAQALQDYQPQFYSGSIVLLKAAETEEDFESSWKELVEQIETVVVPGNHISMMSPPHIQILVQKIQDFLE</sequence>
<keyword evidence="5" id="KW-0045">Antibiotic biosynthesis</keyword>
<evidence type="ECO:0000256" key="4">
    <source>
        <dbReference type="ARBA" id="ARBA00022737"/>
    </source>
</evidence>
<keyword evidence="4" id="KW-0677">Repeat</keyword>
<evidence type="ECO:0000259" key="6">
    <source>
        <dbReference type="PROSITE" id="PS50075"/>
    </source>
</evidence>
<feature type="domain" description="Carrier" evidence="6">
    <location>
        <begin position="3156"/>
        <end position="3231"/>
    </location>
</feature>
<dbReference type="InterPro" id="IPR036736">
    <property type="entry name" value="ACP-like_sf"/>
</dbReference>
<evidence type="ECO:0000256" key="1">
    <source>
        <dbReference type="ARBA" id="ARBA00001957"/>
    </source>
</evidence>
<reference evidence="7 8" key="1">
    <citation type="journal article" date="2020" name="ISME J.">
        <title>Comparative genomics reveals insights into cyanobacterial evolution and habitat adaptation.</title>
        <authorList>
            <person name="Chen M.Y."/>
            <person name="Teng W.K."/>
            <person name="Zhao L."/>
            <person name="Hu C.X."/>
            <person name="Zhou Y.K."/>
            <person name="Han B.P."/>
            <person name="Song L.R."/>
            <person name="Shu W.S."/>
        </authorList>
    </citation>
    <scope>NUCLEOTIDE SEQUENCE [LARGE SCALE GENOMIC DNA]</scope>
    <source>
        <strain evidence="7 8">FACHB-3921</strain>
    </source>
</reference>